<proteinExistence type="predicted"/>
<sequence>MDLFGLVQTAVDLAKAHEENGEEVKFFRLKLSSLQEQLQKLEQKDFQINAQLQGQIKKELTESSQLLSKLPERNSYINTILSKLPFGSVYNDIKDKSQALDRLSQQLNNHLITCLALAQTSTVEKQGNVTTHVEETQIDDDQIVQINQSQGKIQLKLIAEDHIKQQFRMNIINTIEVIELKFGNNGNNGNDEQEVFKFGREYYRKLQMEVQQVQTISREHAIITCIRKQKQKFDSDNFEVPQKKIKIDKQSEQHQVQQQEIFYTCIDNFQQQEEAKPGDDNNNYEYIFKLQNKSPNGIFIYRDEEQTKNNDDIILGTWTRIVNNKTIVLKSKDKIAILMKKPEYKQPLIAYEFIMLL</sequence>
<comment type="caution">
    <text evidence="2">The sequence shown here is derived from an EMBL/GenBank/DDBJ whole genome shotgun (WGS) entry which is preliminary data.</text>
</comment>
<organism evidence="2 3">
    <name type="scientific">Paramecium primaurelia</name>
    <dbReference type="NCBI Taxonomy" id="5886"/>
    <lineage>
        <taxon>Eukaryota</taxon>
        <taxon>Sar</taxon>
        <taxon>Alveolata</taxon>
        <taxon>Ciliophora</taxon>
        <taxon>Intramacronucleata</taxon>
        <taxon>Oligohymenophorea</taxon>
        <taxon>Peniculida</taxon>
        <taxon>Parameciidae</taxon>
        <taxon>Paramecium</taxon>
    </lineage>
</organism>
<keyword evidence="1" id="KW-0175">Coiled coil</keyword>
<name>A0A8S1LHR2_PARPR</name>
<gene>
    <name evidence="2" type="ORF">PPRIM_AZ9-3.1.T0400252</name>
</gene>
<evidence type="ECO:0000256" key="1">
    <source>
        <dbReference type="SAM" id="Coils"/>
    </source>
</evidence>
<evidence type="ECO:0000313" key="2">
    <source>
        <dbReference type="EMBL" id="CAD8067367.1"/>
    </source>
</evidence>
<feature type="coiled-coil region" evidence="1">
    <location>
        <begin position="24"/>
        <end position="51"/>
    </location>
</feature>
<protein>
    <submittedName>
        <fullName evidence="2">Uncharacterized protein</fullName>
    </submittedName>
</protein>
<accession>A0A8S1LHR2</accession>
<reference evidence="2" key="1">
    <citation type="submission" date="2021-01" db="EMBL/GenBank/DDBJ databases">
        <authorList>
            <consortium name="Genoscope - CEA"/>
            <person name="William W."/>
        </authorList>
    </citation>
    <scope>NUCLEOTIDE SEQUENCE</scope>
</reference>
<evidence type="ECO:0000313" key="3">
    <source>
        <dbReference type="Proteomes" id="UP000688137"/>
    </source>
</evidence>
<dbReference type="OMA" id="IAYEFIM"/>
<dbReference type="Proteomes" id="UP000688137">
    <property type="component" value="Unassembled WGS sequence"/>
</dbReference>
<dbReference type="EMBL" id="CAJJDM010000039">
    <property type="protein sequence ID" value="CAD8067367.1"/>
    <property type="molecule type" value="Genomic_DNA"/>
</dbReference>
<dbReference type="AlphaFoldDB" id="A0A8S1LHR2"/>
<keyword evidence="3" id="KW-1185">Reference proteome</keyword>